<accession>X1LRP8</accession>
<protein>
    <submittedName>
        <fullName evidence="1">Uncharacterized protein</fullName>
    </submittedName>
</protein>
<sequence>ATRAGYEAWLYNSNIGSYDEFIELWGEQSIKELLSDAYELLQQLNSEQLREVINLIESRYL</sequence>
<reference evidence="1" key="1">
    <citation type="journal article" date="2014" name="Front. Microbiol.">
        <title>High frequency of phylogenetically diverse reductive dehalogenase-homologous genes in deep subseafloor sedimentary metagenomes.</title>
        <authorList>
            <person name="Kawai M."/>
            <person name="Futagami T."/>
            <person name="Toyoda A."/>
            <person name="Takaki Y."/>
            <person name="Nishi S."/>
            <person name="Hori S."/>
            <person name="Arai W."/>
            <person name="Tsubouchi T."/>
            <person name="Morono Y."/>
            <person name="Uchiyama I."/>
            <person name="Ito T."/>
            <person name="Fujiyama A."/>
            <person name="Inagaki F."/>
            <person name="Takami H."/>
        </authorList>
    </citation>
    <scope>NUCLEOTIDE SEQUENCE</scope>
    <source>
        <strain evidence="1">Expedition CK06-06</strain>
    </source>
</reference>
<proteinExistence type="predicted"/>
<dbReference type="AlphaFoldDB" id="X1LRP8"/>
<gene>
    <name evidence="1" type="ORF">S06H3_17590</name>
</gene>
<organism evidence="1">
    <name type="scientific">marine sediment metagenome</name>
    <dbReference type="NCBI Taxonomy" id="412755"/>
    <lineage>
        <taxon>unclassified sequences</taxon>
        <taxon>metagenomes</taxon>
        <taxon>ecological metagenomes</taxon>
    </lineage>
</organism>
<evidence type="ECO:0000313" key="1">
    <source>
        <dbReference type="EMBL" id="GAI08461.1"/>
    </source>
</evidence>
<feature type="non-terminal residue" evidence="1">
    <location>
        <position position="1"/>
    </location>
</feature>
<name>X1LRP8_9ZZZZ</name>
<comment type="caution">
    <text evidence="1">The sequence shown here is derived from an EMBL/GenBank/DDBJ whole genome shotgun (WGS) entry which is preliminary data.</text>
</comment>
<dbReference type="EMBL" id="BARV01008805">
    <property type="protein sequence ID" value="GAI08461.1"/>
    <property type="molecule type" value="Genomic_DNA"/>
</dbReference>